<keyword evidence="4" id="KW-1185">Reference proteome</keyword>
<feature type="transmembrane region" description="Helical" evidence="1">
    <location>
        <begin position="55"/>
        <end position="82"/>
    </location>
</feature>
<comment type="caution">
    <text evidence="3">The sequence shown here is derived from an EMBL/GenBank/DDBJ whole genome shotgun (WGS) entry which is preliminary data.</text>
</comment>
<dbReference type="AlphaFoldDB" id="A0A9X2JGW6"/>
<feature type="transmembrane region" description="Helical" evidence="1">
    <location>
        <begin position="94"/>
        <end position="114"/>
    </location>
</feature>
<dbReference type="Pfam" id="PF14358">
    <property type="entry name" value="DUF4405"/>
    <property type="match status" value="1"/>
</dbReference>
<reference evidence="3" key="1">
    <citation type="submission" date="2022-06" db="EMBL/GenBank/DDBJ databases">
        <title>Aeoliella straminimaris, a novel planctomycete from sediments.</title>
        <authorList>
            <person name="Vitorino I.R."/>
            <person name="Lage O.M."/>
        </authorList>
    </citation>
    <scope>NUCLEOTIDE SEQUENCE</scope>
    <source>
        <strain evidence="3">ICT_H6.2</strain>
    </source>
</reference>
<keyword evidence="1" id="KW-0812">Transmembrane</keyword>
<keyword evidence="1" id="KW-1133">Transmembrane helix</keyword>
<organism evidence="3 4">
    <name type="scientific">Aeoliella straminimaris</name>
    <dbReference type="NCBI Taxonomy" id="2954799"/>
    <lineage>
        <taxon>Bacteria</taxon>
        <taxon>Pseudomonadati</taxon>
        <taxon>Planctomycetota</taxon>
        <taxon>Planctomycetia</taxon>
        <taxon>Pirellulales</taxon>
        <taxon>Lacipirellulaceae</taxon>
        <taxon>Aeoliella</taxon>
    </lineage>
</organism>
<feature type="transmembrane region" description="Helical" evidence="1">
    <location>
        <begin position="12"/>
        <end position="35"/>
    </location>
</feature>
<evidence type="ECO:0000259" key="2">
    <source>
        <dbReference type="Pfam" id="PF14358"/>
    </source>
</evidence>
<evidence type="ECO:0000313" key="3">
    <source>
        <dbReference type="EMBL" id="MCO6042299.1"/>
    </source>
</evidence>
<name>A0A9X2JGW6_9BACT</name>
<proteinExistence type="predicted"/>
<gene>
    <name evidence="3" type="ORF">NG895_00125</name>
</gene>
<sequence>MKIKKGTVNFSVDLIAFLLSTLLLSTGLLIHYTLPPGSGHFKTLWGLDRHAWGDVHFWMAIGLVVVIGVHLVLHWPWIVAMVKGKVRSLTRRRVWVACVGLVVLVAATAAPFFATPQVTPTAAGETSHRQQQAIEHDDMGIRGSMSVAEISQLSGVPAEAFKRELSLPADVSPDERMGRLGREFQFDMDRVREVIKDNSPEP</sequence>
<feature type="domain" description="Flavinylation-associated cytochrome" evidence="2">
    <location>
        <begin position="12"/>
        <end position="75"/>
    </location>
</feature>
<protein>
    <submittedName>
        <fullName evidence="3">DUF4405 domain-containing protein</fullName>
    </submittedName>
</protein>
<dbReference type="InterPro" id="IPR025517">
    <property type="entry name" value="DUF4405"/>
</dbReference>
<evidence type="ECO:0000256" key="1">
    <source>
        <dbReference type="SAM" id="Phobius"/>
    </source>
</evidence>
<accession>A0A9X2JGW6</accession>
<evidence type="ECO:0000313" key="4">
    <source>
        <dbReference type="Proteomes" id="UP001155241"/>
    </source>
</evidence>
<keyword evidence="1" id="KW-0472">Membrane</keyword>
<dbReference type="Proteomes" id="UP001155241">
    <property type="component" value="Unassembled WGS sequence"/>
</dbReference>
<dbReference type="EMBL" id="JAMXLR010000003">
    <property type="protein sequence ID" value="MCO6042299.1"/>
    <property type="molecule type" value="Genomic_DNA"/>
</dbReference>
<dbReference type="RefSeq" id="WP_252850401.1">
    <property type="nucleotide sequence ID" value="NZ_JAMXLR010000003.1"/>
</dbReference>